<reference evidence="1" key="1">
    <citation type="submission" date="2021-06" db="EMBL/GenBank/DDBJ databases">
        <title>Comparative genomics, transcriptomics and evolutionary studies reveal genomic signatures of adaptation to plant cell wall in hemibiotrophic fungi.</title>
        <authorList>
            <consortium name="DOE Joint Genome Institute"/>
            <person name="Baroncelli R."/>
            <person name="Diaz J.F."/>
            <person name="Benocci T."/>
            <person name="Peng M."/>
            <person name="Battaglia E."/>
            <person name="Haridas S."/>
            <person name="Andreopoulos W."/>
            <person name="Labutti K."/>
            <person name="Pangilinan J."/>
            <person name="Floch G.L."/>
            <person name="Makela M.R."/>
            <person name="Henrissat B."/>
            <person name="Grigoriev I.V."/>
            <person name="Crouch J.A."/>
            <person name="De Vries R.P."/>
            <person name="Sukno S.A."/>
            <person name="Thon M.R."/>
        </authorList>
    </citation>
    <scope>NUCLEOTIDE SEQUENCE</scope>
    <source>
        <strain evidence="1">CBS 125086</strain>
    </source>
</reference>
<evidence type="ECO:0000313" key="1">
    <source>
        <dbReference type="EMBL" id="KAK1574655.1"/>
    </source>
</evidence>
<dbReference type="EMBL" id="JAHLJV010000072">
    <property type="protein sequence ID" value="KAK1574655.1"/>
    <property type="molecule type" value="Genomic_DNA"/>
</dbReference>
<protein>
    <submittedName>
        <fullName evidence="1">Uncharacterized protein</fullName>
    </submittedName>
</protein>
<organism evidence="1 2">
    <name type="scientific">Colletotrichum navitas</name>
    <dbReference type="NCBI Taxonomy" id="681940"/>
    <lineage>
        <taxon>Eukaryota</taxon>
        <taxon>Fungi</taxon>
        <taxon>Dikarya</taxon>
        <taxon>Ascomycota</taxon>
        <taxon>Pezizomycotina</taxon>
        <taxon>Sordariomycetes</taxon>
        <taxon>Hypocreomycetidae</taxon>
        <taxon>Glomerellales</taxon>
        <taxon>Glomerellaceae</taxon>
        <taxon>Colletotrichum</taxon>
        <taxon>Colletotrichum graminicola species complex</taxon>
    </lineage>
</organism>
<dbReference type="Proteomes" id="UP001230504">
    <property type="component" value="Unassembled WGS sequence"/>
</dbReference>
<proteinExistence type="predicted"/>
<name>A0AAD8PRX3_9PEZI</name>
<evidence type="ECO:0000313" key="2">
    <source>
        <dbReference type="Proteomes" id="UP001230504"/>
    </source>
</evidence>
<sequence length="71" mass="8076">MGIFLLFALQHVLACFIRLHAADCRRSQLTSYFPLRTTASRGRMASCTHQSLDHQRAFKLEAMPSHKDSKA</sequence>
<keyword evidence="2" id="KW-1185">Reference proteome</keyword>
<accession>A0AAD8PRX3</accession>
<comment type="caution">
    <text evidence="1">The sequence shown here is derived from an EMBL/GenBank/DDBJ whole genome shotgun (WGS) entry which is preliminary data.</text>
</comment>
<dbReference type="RefSeq" id="XP_060410151.1">
    <property type="nucleotide sequence ID" value="XM_060558727.1"/>
</dbReference>
<dbReference type="AlphaFoldDB" id="A0AAD8PRX3"/>
<gene>
    <name evidence="1" type="ORF">LY79DRAFT_565379</name>
</gene>
<dbReference type="GeneID" id="85442967"/>